<dbReference type="InterPro" id="IPR017937">
    <property type="entry name" value="Thioredoxin_CS"/>
</dbReference>
<dbReference type="SUPFAM" id="SSF52833">
    <property type="entry name" value="Thioredoxin-like"/>
    <property type="match status" value="1"/>
</dbReference>
<name>A0AA90NKA9_9GAMM</name>
<dbReference type="PROSITE" id="PS00194">
    <property type="entry name" value="THIOREDOXIN_1"/>
    <property type="match status" value="1"/>
</dbReference>
<feature type="transmembrane region" description="Helical" evidence="7">
    <location>
        <begin position="309"/>
        <end position="339"/>
    </location>
</feature>
<evidence type="ECO:0000256" key="4">
    <source>
        <dbReference type="ARBA" id="ARBA00022989"/>
    </source>
</evidence>
<keyword evidence="6" id="KW-0676">Redox-active center</keyword>
<keyword evidence="4 7" id="KW-1133">Transmembrane helix</keyword>
<feature type="transmembrane region" description="Helical" evidence="7">
    <location>
        <begin position="345"/>
        <end position="366"/>
    </location>
</feature>
<evidence type="ECO:0000256" key="7">
    <source>
        <dbReference type="SAM" id="Phobius"/>
    </source>
</evidence>
<comment type="subcellular location">
    <subcellularLocation>
        <location evidence="1">Membrane</location>
        <topology evidence="1">Multi-pass membrane protein</topology>
    </subcellularLocation>
</comment>
<organism evidence="11 12">
    <name type="scientific">Candidatus Endonucleibacter bathymodioli</name>
    <dbReference type="NCBI Taxonomy" id="539814"/>
    <lineage>
        <taxon>Bacteria</taxon>
        <taxon>Pseudomonadati</taxon>
        <taxon>Pseudomonadota</taxon>
        <taxon>Gammaproteobacteria</taxon>
        <taxon>Oceanospirillales</taxon>
        <taxon>Endozoicomonadaceae</taxon>
        <taxon>Candidatus Endonucleibacter</taxon>
    </lineage>
</organism>
<dbReference type="Gene3D" id="2.60.40.1250">
    <property type="entry name" value="Thiol:disulfide interchange protein DsbD, N-terminal domain"/>
    <property type="match status" value="1"/>
</dbReference>
<evidence type="ECO:0000256" key="2">
    <source>
        <dbReference type="ARBA" id="ARBA00022692"/>
    </source>
</evidence>
<dbReference type="Pfam" id="PF11412">
    <property type="entry name" value="DsbD_N"/>
    <property type="match status" value="1"/>
</dbReference>
<feature type="transmembrane region" description="Helical" evidence="7">
    <location>
        <begin position="188"/>
        <end position="220"/>
    </location>
</feature>
<dbReference type="GO" id="GO:0016020">
    <property type="term" value="C:membrane"/>
    <property type="evidence" value="ECO:0007669"/>
    <property type="project" value="UniProtKB-SubCell"/>
</dbReference>
<evidence type="ECO:0000256" key="5">
    <source>
        <dbReference type="ARBA" id="ARBA00023136"/>
    </source>
</evidence>
<dbReference type="Proteomes" id="UP001178148">
    <property type="component" value="Unassembled WGS sequence"/>
</dbReference>
<feature type="transmembrane region" description="Helical" evidence="7">
    <location>
        <begin position="410"/>
        <end position="429"/>
    </location>
</feature>
<feature type="transmembrane region" description="Helical" evidence="7">
    <location>
        <begin position="387"/>
        <end position="404"/>
    </location>
</feature>
<dbReference type="PANTHER" id="PTHR32234">
    <property type="entry name" value="THIOL:DISULFIDE INTERCHANGE PROTEIN DSBD"/>
    <property type="match status" value="1"/>
</dbReference>
<dbReference type="InterPro" id="IPR036249">
    <property type="entry name" value="Thioredoxin-like_sf"/>
</dbReference>
<dbReference type="Pfam" id="PF02683">
    <property type="entry name" value="DsbD_TM"/>
    <property type="match status" value="1"/>
</dbReference>
<dbReference type="Gene3D" id="3.40.30.10">
    <property type="entry name" value="Glutaredoxin"/>
    <property type="match status" value="1"/>
</dbReference>
<feature type="signal peptide" evidence="8">
    <location>
        <begin position="1"/>
        <end position="23"/>
    </location>
</feature>
<keyword evidence="3" id="KW-0201">Cytochrome c-type biogenesis</keyword>
<evidence type="ECO:0000259" key="10">
    <source>
        <dbReference type="Pfam" id="PF11412"/>
    </source>
</evidence>
<keyword evidence="12" id="KW-1185">Reference proteome</keyword>
<comment type="caution">
    <text evidence="11">The sequence shown here is derived from an EMBL/GenBank/DDBJ whole genome shotgun (WGS) entry which is preliminary data.</text>
</comment>
<dbReference type="InterPro" id="IPR036929">
    <property type="entry name" value="DsbDN_sf"/>
</dbReference>
<evidence type="ECO:0000313" key="12">
    <source>
        <dbReference type="Proteomes" id="UP001178148"/>
    </source>
</evidence>
<feature type="transmembrane region" description="Helical" evidence="7">
    <location>
        <begin position="268"/>
        <end position="288"/>
    </location>
</feature>
<dbReference type="NCBIfam" id="NF001419">
    <property type="entry name" value="PRK00293.1"/>
    <property type="match status" value="1"/>
</dbReference>
<dbReference type="Pfam" id="PF13899">
    <property type="entry name" value="Thioredoxin_7"/>
    <property type="match status" value="1"/>
</dbReference>
<dbReference type="AlphaFoldDB" id="A0AA90NKA9"/>
<keyword evidence="8" id="KW-0732">Signal</keyword>
<evidence type="ECO:0000256" key="8">
    <source>
        <dbReference type="SAM" id="SignalP"/>
    </source>
</evidence>
<evidence type="ECO:0000256" key="1">
    <source>
        <dbReference type="ARBA" id="ARBA00004141"/>
    </source>
</evidence>
<dbReference type="InterPro" id="IPR028250">
    <property type="entry name" value="DsbDN"/>
</dbReference>
<keyword evidence="11" id="KW-0560">Oxidoreductase</keyword>
<dbReference type="GO" id="GO:0047134">
    <property type="term" value="F:protein-disulfide reductase [NAD(P)H] activity"/>
    <property type="evidence" value="ECO:0007669"/>
    <property type="project" value="UniProtKB-EC"/>
</dbReference>
<feature type="transmembrane region" description="Helical" evidence="7">
    <location>
        <begin position="232"/>
        <end position="256"/>
    </location>
</feature>
<evidence type="ECO:0000313" key="11">
    <source>
        <dbReference type="EMBL" id="MDP0588152.1"/>
    </source>
</evidence>
<dbReference type="PANTHER" id="PTHR32234:SF0">
    <property type="entry name" value="THIOL:DISULFIDE INTERCHANGE PROTEIN DSBD"/>
    <property type="match status" value="1"/>
</dbReference>
<evidence type="ECO:0000256" key="3">
    <source>
        <dbReference type="ARBA" id="ARBA00022748"/>
    </source>
</evidence>
<protein>
    <submittedName>
        <fullName evidence="11">Protein-disulfide reductase DsbD</fullName>
        <ecNumber evidence="11">1.8.1.8</ecNumber>
    </submittedName>
</protein>
<gene>
    <name evidence="11" type="primary">dsbD</name>
    <name evidence="11" type="ORF">QS748_02665</name>
</gene>
<keyword evidence="5 7" id="KW-0472">Membrane</keyword>
<dbReference type="GO" id="GO:0045454">
    <property type="term" value="P:cell redox homeostasis"/>
    <property type="evidence" value="ECO:0007669"/>
    <property type="project" value="TreeGrafter"/>
</dbReference>
<evidence type="ECO:0000259" key="9">
    <source>
        <dbReference type="Pfam" id="PF02683"/>
    </source>
</evidence>
<dbReference type="EC" id="1.8.1.8" evidence="11"/>
<reference evidence="11 12" key="1">
    <citation type="journal article" date="2023" name="bioRxiv">
        <title>An intranuclear bacterial parasite of deep-sea mussels expresses apoptosis inhibitors acquired from its host.</title>
        <authorList>
            <person name="Gonzalez Porras M.A."/>
            <person name="Assie A."/>
            <person name="Tietjen M."/>
            <person name="Violette M."/>
            <person name="Kleiner M."/>
            <person name="Gruber-Vodicka H."/>
            <person name="Dubilier N."/>
            <person name="Leisch N."/>
        </authorList>
    </citation>
    <scope>NUCLEOTIDE SEQUENCE [LARGE SCALE GENOMIC DNA]</scope>
    <source>
        <strain evidence="11">IAP13</strain>
    </source>
</reference>
<dbReference type="InterPro" id="IPR003834">
    <property type="entry name" value="Cyt_c_assmbl_TM_dom"/>
</dbReference>
<proteinExistence type="predicted"/>
<accession>A0AA90NKA9</accession>
<dbReference type="GO" id="GO:0017004">
    <property type="term" value="P:cytochrome complex assembly"/>
    <property type="evidence" value="ECO:0007669"/>
    <property type="project" value="UniProtKB-KW"/>
</dbReference>
<feature type="domain" description="Cytochrome C biogenesis protein transmembrane" evidence="9">
    <location>
        <begin position="188"/>
        <end position="404"/>
    </location>
</feature>
<feature type="chain" id="PRO_5041706506" evidence="8">
    <location>
        <begin position="24"/>
        <end position="603"/>
    </location>
</feature>
<evidence type="ECO:0000256" key="6">
    <source>
        <dbReference type="ARBA" id="ARBA00023284"/>
    </source>
</evidence>
<dbReference type="SUPFAM" id="SSF74863">
    <property type="entry name" value="Thiol:disulfide interchange protein DsbD, N-terminal domain (DsbD-alpha)"/>
    <property type="match status" value="1"/>
</dbReference>
<feature type="domain" description="Thiol:disulfide interchange protein DsbD N-terminal" evidence="10">
    <location>
        <begin position="37"/>
        <end position="150"/>
    </location>
</feature>
<feature type="transmembrane region" description="Helical" evidence="7">
    <location>
        <begin position="441"/>
        <end position="458"/>
    </location>
</feature>
<keyword evidence="2 7" id="KW-0812">Transmembrane</keyword>
<sequence length="603" mass="66203">MFNYTYRYLLAVILTLLSTYSLASISTLLSDTTQKDNTFLPVEEAFSVTGRLDNDYAYIDFNVAPEHYLYKDRFKFFETSTIQPIGQPLYPAGQRRFDPNFNKIVEVFPNSISIKLPVKTLGNKPEILISFQGCATAGLCYPPHKISVLLTKNHSLNNDLTSSSSTNERSVTSDEHYYSDHLKRSGTLLAVFLFFLAGLGLSFTPCVLPMIPIISSLILGKNNIRRSKITKLILTYIFSMSTTFAIAGTLTGFFGAALNLQAKLQSPWLIAPFSFMFVILALSMLGLFELQLPTFIRDKLSGPQKKQGSLASAALLGIFSALIVSPCVSAPLAGSLIYISTTGDAFLGGVSLFALGMGMGAPIMAIGLGGRHILPKAGNWMNHVRTFFAMLLLGVAVWMLERIIDPHITLALWGILLITSSIFLGALSFKESEGYHAFRQAAALTLLTYGICLIVGFAKGNSNPFKPLASLKHTQPENIYPLPIFQRVTTQAALTSVLDHAASQKKSVILDISADWCTSCKTIEKMLLASPKITPLLAPLTLVKFDITDNSEEHNQFLTKNQLFGPPALLFYDPSGNHQSHLKITGIPSIKFLQETINILGRM</sequence>
<dbReference type="EMBL" id="JASXSV010000003">
    <property type="protein sequence ID" value="MDP0588152.1"/>
    <property type="molecule type" value="Genomic_DNA"/>
</dbReference>